<organism evidence="7 9">
    <name type="scientific">Volvox reticuliferus</name>
    <dbReference type="NCBI Taxonomy" id="1737510"/>
    <lineage>
        <taxon>Eukaryota</taxon>
        <taxon>Viridiplantae</taxon>
        <taxon>Chlorophyta</taxon>
        <taxon>core chlorophytes</taxon>
        <taxon>Chlorophyceae</taxon>
        <taxon>CS clade</taxon>
        <taxon>Chlamydomonadales</taxon>
        <taxon>Volvocaceae</taxon>
        <taxon>Volvox</taxon>
    </lineage>
</organism>
<dbReference type="GO" id="GO:0045048">
    <property type="term" value="P:protein insertion into ER membrane"/>
    <property type="evidence" value="ECO:0007669"/>
    <property type="project" value="InterPro"/>
</dbReference>
<name>A0A8J4BY58_9CHLO</name>
<evidence type="ECO:0000313" key="8">
    <source>
        <dbReference type="EMBL" id="GIL98175.1"/>
    </source>
</evidence>
<keyword evidence="3 6" id="KW-0812">Transmembrane</keyword>
<gene>
    <name evidence="7" type="ORF">Vretifemale_1200</name>
    <name evidence="8" type="ORF">Vretimale_3603</name>
</gene>
<proteinExistence type="inferred from homology"/>
<dbReference type="PANTHER" id="PTHR13193">
    <property type="entry name" value="CGI-140"/>
    <property type="match status" value="1"/>
</dbReference>
<comment type="similarity">
    <text evidence="2">Belongs to the Asterix family.</text>
</comment>
<keyword evidence="5 6" id="KW-0472">Membrane</keyword>
<comment type="subcellular location">
    <subcellularLocation>
        <location evidence="1">Membrane</location>
    </subcellularLocation>
</comment>
<dbReference type="InterPro" id="IPR005351">
    <property type="entry name" value="ASTER"/>
</dbReference>
<keyword evidence="9" id="KW-1185">Reference proteome</keyword>
<evidence type="ECO:0000256" key="6">
    <source>
        <dbReference type="SAM" id="Phobius"/>
    </source>
</evidence>
<sequence length="128" mass="13584">MVADKAIVSALSGDPRRPDSVVPYKPLAPTEEKLDAFGTVGMMLALLGMLTRVRIFSFIAIAFVASAFIQRNADTDVKQLFMAGMFSIMGIFFSHLQPYPLSLFGTNTTAAATPAATVAAGAPVQADR</sequence>
<reference evidence="7" key="1">
    <citation type="journal article" date="2021" name="Proc. Natl. Acad. Sci. U.S.A.">
        <title>Three genomes in the algal genus Volvox reveal the fate of a haploid sex-determining region after a transition to homothallism.</title>
        <authorList>
            <person name="Yamamoto K."/>
            <person name="Hamaji T."/>
            <person name="Kawai-Toyooka H."/>
            <person name="Matsuzaki R."/>
            <person name="Takahashi F."/>
            <person name="Nishimura Y."/>
            <person name="Kawachi M."/>
            <person name="Noguchi H."/>
            <person name="Minakuchi Y."/>
            <person name="Umen J.G."/>
            <person name="Toyoda A."/>
            <person name="Nozaki H."/>
        </authorList>
    </citation>
    <scope>NUCLEOTIDE SEQUENCE</scope>
    <source>
        <strain evidence="8">NIES-3785</strain>
        <strain evidence="7">NIES-3786</strain>
    </source>
</reference>
<evidence type="ECO:0000313" key="9">
    <source>
        <dbReference type="Proteomes" id="UP000747110"/>
    </source>
</evidence>
<keyword evidence="4 6" id="KW-1133">Transmembrane helix</keyword>
<comment type="caution">
    <text evidence="7">The sequence shown here is derived from an EMBL/GenBank/DDBJ whole genome shotgun (WGS) entry which is preliminary data.</text>
</comment>
<feature type="transmembrane region" description="Helical" evidence="6">
    <location>
        <begin position="80"/>
        <end position="97"/>
    </location>
</feature>
<dbReference type="Pfam" id="PF03669">
    <property type="entry name" value="ASTER"/>
    <property type="match status" value="1"/>
</dbReference>
<evidence type="ECO:0000256" key="1">
    <source>
        <dbReference type="ARBA" id="ARBA00004370"/>
    </source>
</evidence>
<feature type="transmembrane region" description="Helical" evidence="6">
    <location>
        <begin position="42"/>
        <end position="68"/>
    </location>
</feature>
<evidence type="ECO:0000256" key="2">
    <source>
        <dbReference type="ARBA" id="ARBA00009066"/>
    </source>
</evidence>
<dbReference type="GO" id="GO:0005789">
    <property type="term" value="C:endoplasmic reticulum membrane"/>
    <property type="evidence" value="ECO:0007669"/>
    <property type="project" value="InterPro"/>
</dbReference>
<dbReference type="Proteomes" id="UP000722791">
    <property type="component" value="Unassembled WGS sequence"/>
</dbReference>
<evidence type="ECO:0000256" key="4">
    <source>
        <dbReference type="ARBA" id="ARBA00022989"/>
    </source>
</evidence>
<evidence type="ECO:0000256" key="5">
    <source>
        <dbReference type="ARBA" id="ARBA00023136"/>
    </source>
</evidence>
<evidence type="ECO:0000256" key="3">
    <source>
        <dbReference type="ARBA" id="ARBA00022692"/>
    </source>
</evidence>
<dbReference type="EMBL" id="BNCP01000002">
    <property type="protein sequence ID" value="GIL70450.1"/>
    <property type="molecule type" value="Genomic_DNA"/>
</dbReference>
<dbReference type="EMBL" id="BNCQ01000005">
    <property type="protein sequence ID" value="GIL98175.1"/>
    <property type="molecule type" value="Genomic_DNA"/>
</dbReference>
<dbReference type="Proteomes" id="UP000747110">
    <property type="component" value="Unassembled WGS sequence"/>
</dbReference>
<evidence type="ECO:0000313" key="7">
    <source>
        <dbReference type="EMBL" id="GIL70450.1"/>
    </source>
</evidence>
<protein>
    <recommendedName>
        <fullName evidence="10">Protein Asterix</fullName>
    </recommendedName>
</protein>
<dbReference type="AlphaFoldDB" id="A0A8J4BY58"/>
<dbReference type="OrthoDB" id="537726at2759"/>
<evidence type="ECO:0008006" key="10">
    <source>
        <dbReference type="Google" id="ProtNLM"/>
    </source>
</evidence>
<dbReference type="GO" id="GO:0044183">
    <property type="term" value="F:protein folding chaperone"/>
    <property type="evidence" value="ECO:0007669"/>
    <property type="project" value="InterPro"/>
</dbReference>
<accession>A0A8J4BY58</accession>
<dbReference type="PANTHER" id="PTHR13193:SF0">
    <property type="entry name" value="PAT COMPLEX SUBUNIT ASTERIX"/>
    <property type="match status" value="1"/>
</dbReference>